<evidence type="ECO:0000313" key="1">
    <source>
        <dbReference type="EMBL" id="KKK80141.1"/>
    </source>
</evidence>
<gene>
    <name evidence="1" type="ORF">LCGC14_2826480</name>
</gene>
<comment type="caution">
    <text evidence="1">The sequence shown here is derived from an EMBL/GenBank/DDBJ whole genome shotgun (WGS) entry which is preliminary data.</text>
</comment>
<accession>A0A0F9B6H4</accession>
<protein>
    <submittedName>
        <fullName evidence="1">Uncharacterized protein</fullName>
    </submittedName>
</protein>
<dbReference type="AlphaFoldDB" id="A0A0F9B6H4"/>
<reference evidence="1" key="1">
    <citation type="journal article" date="2015" name="Nature">
        <title>Complex archaea that bridge the gap between prokaryotes and eukaryotes.</title>
        <authorList>
            <person name="Spang A."/>
            <person name="Saw J.H."/>
            <person name="Jorgensen S.L."/>
            <person name="Zaremba-Niedzwiedzka K."/>
            <person name="Martijn J."/>
            <person name="Lind A.E."/>
            <person name="van Eijk R."/>
            <person name="Schleper C."/>
            <person name="Guy L."/>
            <person name="Ettema T.J."/>
        </authorList>
    </citation>
    <scope>NUCLEOTIDE SEQUENCE</scope>
</reference>
<name>A0A0F9B6H4_9ZZZZ</name>
<feature type="non-terminal residue" evidence="1">
    <location>
        <position position="81"/>
    </location>
</feature>
<organism evidence="1">
    <name type="scientific">marine sediment metagenome</name>
    <dbReference type="NCBI Taxonomy" id="412755"/>
    <lineage>
        <taxon>unclassified sequences</taxon>
        <taxon>metagenomes</taxon>
        <taxon>ecological metagenomes</taxon>
    </lineage>
</organism>
<proteinExistence type="predicted"/>
<sequence>MLLTLKDSYELVQEPISLAFMDQAIIVIFEKDGDSHRCQCWNGIYETFDPNCSNCGGEGKTIPQKEGQLGKAVIKPAGGMA</sequence>
<dbReference type="EMBL" id="LAZR01053719">
    <property type="protein sequence ID" value="KKK80141.1"/>
    <property type="molecule type" value="Genomic_DNA"/>
</dbReference>